<feature type="transmembrane region" description="Helical" evidence="1">
    <location>
        <begin position="67"/>
        <end position="85"/>
    </location>
</feature>
<evidence type="ECO:0000313" key="2">
    <source>
        <dbReference type="EMBL" id="MFC7749095.1"/>
    </source>
</evidence>
<accession>A0ABW2V255</accession>
<dbReference type="Pfam" id="PF14007">
    <property type="entry name" value="YtpI"/>
    <property type="match status" value="1"/>
</dbReference>
<dbReference type="InterPro" id="IPR025618">
    <property type="entry name" value="YtpI"/>
</dbReference>
<evidence type="ECO:0000256" key="1">
    <source>
        <dbReference type="SAM" id="Phobius"/>
    </source>
</evidence>
<dbReference type="EMBL" id="JBHTGQ010000009">
    <property type="protein sequence ID" value="MFC7749095.1"/>
    <property type="molecule type" value="Genomic_DNA"/>
</dbReference>
<keyword evidence="1" id="KW-0812">Transmembrane</keyword>
<evidence type="ECO:0000313" key="3">
    <source>
        <dbReference type="Proteomes" id="UP001596528"/>
    </source>
</evidence>
<organism evidence="2 3">
    <name type="scientific">Paenibacillus thermoaerophilus</name>
    <dbReference type="NCBI Taxonomy" id="1215385"/>
    <lineage>
        <taxon>Bacteria</taxon>
        <taxon>Bacillati</taxon>
        <taxon>Bacillota</taxon>
        <taxon>Bacilli</taxon>
        <taxon>Bacillales</taxon>
        <taxon>Paenibacillaceae</taxon>
        <taxon>Paenibacillus</taxon>
    </lineage>
</organism>
<dbReference type="Proteomes" id="UP001596528">
    <property type="component" value="Unassembled WGS sequence"/>
</dbReference>
<dbReference type="RefSeq" id="WP_138789356.1">
    <property type="nucleotide sequence ID" value="NZ_JBHTGQ010000009.1"/>
</dbReference>
<comment type="caution">
    <text evidence="2">The sequence shown here is derived from an EMBL/GenBank/DDBJ whole genome shotgun (WGS) entry which is preliminary data.</text>
</comment>
<keyword evidence="1" id="KW-1133">Transmembrane helix</keyword>
<gene>
    <name evidence="2" type="ORF">ACFQWB_03925</name>
</gene>
<protein>
    <submittedName>
        <fullName evidence="2">YtpI family protein</fullName>
    </submittedName>
</protein>
<proteinExistence type="predicted"/>
<name>A0ABW2V255_9BACL</name>
<sequence length="98" mass="10983">MWIQIIMLGLLLAITCVSVYFSIRTRRLKGRKARGLSAAKTNISMGIMLIFAAVTLLFLFVDTGTRRTVATVFLIIGVFNLYAGLRSYSAYMRLPDDD</sequence>
<keyword evidence="1" id="KW-0472">Membrane</keyword>
<feature type="transmembrane region" description="Helical" evidence="1">
    <location>
        <begin position="6"/>
        <end position="23"/>
    </location>
</feature>
<reference evidence="3" key="1">
    <citation type="journal article" date="2019" name="Int. J. Syst. Evol. Microbiol.">
        <title>The Global Catalogue of Microorganisms (GCM) 10K type strain sequencing project: providing services to taxonomists for standard genome sequencing and annotation.</title>
        <authorList>
            <consortium name="The Broad Institute Genomics Platform"/>
            <consortium name="The Broad Institute Genome Sequencing Center for Infectious Disease"/>
            <person name="Wu L."/>
            <person name="Ma J."/>
        </authorList>
    </citation>
    <scope>NUCLEOTIDE SEQUENCE [LARGE SCALE GENOMIC DNA]</scope>
    <source>
        <strain evidence="3">JCM 18657</strain>
    </source>
</reference>
<feature type="transmembrane region" description="Helical" evidence="1">
    <location>
        <begin position="43"/>
        <end position="61"/>
    </location>
</feature>
<keyword evidence="3" id="KW-1185">Reference proteome</keyword>